<feature type="domain" description="F-box associated beta-propeller type 1" evidence="2">
    <location>
        <begin position="116"/>
        <end position="428"/>
    </location>
</feature>
<dbReference type="InParanoid" id="A0A2G5CGL3"/>
<dbReference type="Pfam" id="PF00646">
    <property type="entry name" value="F-box"/>
    <property type="match status" value="1"/>
</dbReference>
<sequence length="437" mass="50100">MSMEMLKSLWNITRWNDDHHGLSCGEWVLNDDLTTKVLSHLPIESVPSAKSVSKLWYDLSTCQSFCQAHFINDSRKNILSGVFVQGVHYCTTSSSNCCEDYVDNEFVDYVTINAKDGKHKVKENILDFLPQKVVISSSCNGLLVCRSLFRRTKTHNWSTRTMNPDPAELIIYVCNPLTKEFHAITPNLTNSDRCGVALAFSDPSSICFEVIVVQLIQESKASFCYIFKIYSSKTDSWRVPNEICRCPHRLQFHKQVFVNGVFHWLTDGHSMLTFDLKNEKALIVMLPNPVMGKGGDWGICLGESEGYLHYVFSSRNEFRVWILSGSDYSNPEWELKHLRHVVERTKLVDPENWDGTKCHLPDSNNMPNFFVEALAFKDNVVFTKGNLTLRTYNIKTDQTDEVISFGKVNYESHRTPFVLPYSRSLLPVRNTLGLPYF</sequence>
<keyword evidence="4" id="KW-1185">Reference proteome</keyword>
<dbReference type="NCBIfam" id="TIGR01640">
    <property type="entry name" value="F_box_assoc_1"/>
    <property type="match status" value="1"/>
</dbReference>
<evidence type="ECO:0000313" key="3">
    <source>
        <dbReference type="EMBL" id="PIA30399.1"/>
    </source>
</evidence>
<reference evidence="3 4" key="1">
    <citation type="submission" date="2017-09" db="EMBL/GenBank/DDBJ databases">
        <title>WGS assembly of Aquilegia coerulea Goldsmith.</title>
        <authorList>
            <person name="Hodges S."/>
            <person name="Kramer E."/>
            <person name="Nordborg M."/>
            <person name="Tomkins J."/>
            <person name="Borevitz J."/>
            <person name="Derieg N."/>
            <person name="Yan J."/>
            <person name="Mihaltcheva S."/>
            <person name="Hayes R.D."/>
            <person name="Rokhsar D."/>
        </authorList>
    </citation>
    <scope>NUCLEOTIDE SEQUENCE [LARGE SCALE GENOMIC DNA]</scope>
    <source>
        <strain evidence="4">cv. Goldsmith</strain>
    </source>
</reference>
<proteinExistence type="predicted"/>
<dbReference type="AlphaFoldDB" id="A0A2G5CGL3"/>
<evidence type="ECO:0008006" key="5">
    <source>
        <dbReference type="Google" id="ProtNLM"/>
    </source>
</evidence>
<dbReference type="EMBL" id="KZ305073">
    <property type="protein sequence ID" value="PIA30399.1"/>
    <property type="molecule type" value="Genomic_DNA"/>
</dbReference>
<dbReference type="STRING" id="218851.A0A2G5CGL3"/>
<dbReference type="PANTHER" id="PTHR35546:SF130">
    <property type="entry name" value="EXPRESSED PROTEIN"/>
    <property type="match status" value="1"/>
</dbReference>
<dbReference type="InterPro" id="IPR006527">
    <property type="entry name" value="F-box-assoc_dom_typ1"/>
</dbReference>
<dbReference type="PANTHER" id="PTHR35546">
    <property type="entry name" value="F-BOX PROTEIN INTERACTION DOMAIN PROTEIN-RELATED"/>
    <property type="match status" value="1"/>
</dbReference>
<evidence type="ECO:0000259" key="2">
    <source>
        <dbReference type="Pfam" id="PF07734"/>
    </source>
</evidence>
<gene>
    <name evidence="3" type="ORF">AQUCO_05600085v1</name>
</gene>
<dbReference type="Proteomes" id="UP000230069">
    <property type="component" value="Unassembled WGS sequence"/>
</dbReference>
<evidence type="ECO:0000259" key="1">
    <source>
        <dbReference type="Pfam" id="PF00646"/>
    </source>
</evidence>
<dbReference type="InterPro" id="IPR055290">
    <property type="entry name" value="At3g26010-like"/>
</dbReference>
<dbReference type="InterPro" id="IPR001810">
    <property type="entry name" value="F-box_dom"/>
</dbReference>
<name>A0A2G5CGL3_AQUCA</name>
<evidence type="ECO:0000313" key="4">
    <source>
        <dbReference type="Proteomes" id="UP000230069"/>
    </source>
</evidence>
<feature type="domain" description="F-box" evidence="1">
    <location>
        <begin position="29"/>
        <end position="64"/>
    </location>
</feature>
<dbReference type="FunCoup" id="A0A2G5CGL3">
    <property type="interactions" value="1300"/>
</dbReference>
<dbReference type="Pfam" id="PF07734">
    <property type="entry name" value="FBA_1"/>
    <property type="match status" value="1"/>
</dbReference>
<dbReference type="SUPFAM" id="SSF81383">
    <property type="entry name" value="F-box domain"/>
    <property type="match status" value="1"/>
</dbReference>
<dbReference type="InterPro" id="IPR017451">
    <property type="entry name" value="F-box-assoc_interact_dom"/>
</dbReference>
<accession>A0A2G5CGL3</accession>
<protein>
    <recommendedName>
        <fullName evidence="5">F-box domain-containing protein</fullName>
    </recommendedName>
</protein>
<organism evidence="3 4">
    <name type="scientific">Aquilegia coerulea</name>
    <name type="common">Rocky mountain columbine</name>
    <dbReference type="NCBI Taxonomy" id="218851"/>
    <lineage>
        <taxon>Eukaryota</taxon>
        <taxon>Viridiplantae</taxon>
        <taxon>Streptophyta</taxon>
        <taxon>Embryophyta</taxon>
        <taxon>Tracheophyta</taxon>
        <taxon>Spermatophyta</taxon>
        <taxon>Magnoliopsida</taxon>
        <taxon>Ranunculales</taxon>
        <taxon>Ranunculaceae</taxon>
        <taxon>Thalictroideae</taxon>
        <taxon>Aquilegia</taxon>
    </lineage>
</organism>
<dbReference type="OrthoDB" id="626202at2759"/>
<dbReference type="InterPro" id="IPR036047">
    <property type="entry name" value="F-box-like_dom_sf"/>
</dbReference>